<comment type="subcellular location">
    <subcellularLocation>
        <location evidence="1 12">Cell membrane</location>
        <topology evidence="1 12">Multi-pass membrane protein</topology>
    </subcellularLocation>
</comment>
<feature type="transmembrane region" description="Helical" evidence="12">
    <location>
        <begin position="358"/>
        <end position="381"/>
    </location>
</feature>
<reference evidence="13 14" key="1">
    <citation type="submission" date="2024-04" db="EMBL/GenBank/DDBJ databases">
        <authorList>
            <person name="Waldvogel A.-M."/>
            <person name="Schoenle A."/>
        </authorList>
    </citation>
    <scope>NUCLEOTIDE SEQUENCE [LARGE SCALE GENOMIC DNA]</scope>
</reference>
<dbReference type="Pfam" id="PF04515">
    <property type="entry name" value="Choline_transpo"/>
    <property type="match status" value="1"/>
</dbReference>
<evidence type="ECO:0000313" key="14">
    <source>
        <dbReference type="Proteomes" id="UP001497482"/>
    </source>
</evidence>
<feature type="transmembrane region" description="Helical" evidence="12">
    <location>
        <begin position="260"/>
        <end position="278"/>
    </location>
</feature>
<organism evidence="13 14">
    <name type="scientific">Knipowitschia caucasica</name>
    <name type="common">Caucasian dwarf goby</name>
    <name type="synonym">Pomatoschistus caucasicus</name>
    <dbReference type="NCBI Taxonomy" id="637954"/>
    <lineage>
        <taxon>Eukaryota</taxon>
        <taxon>Metazoa</taxon>
        <taxon>Chordata</taxon>
        <taxon>Craniata</taxon>
        <taxon>Vertebrata</taxon>
        <taxon>Euteleostomi</taxon>
        <taxon>Actinopterygii</taxon>
        <taxon>Neopterygii</taxon>
        <taxon>Teleostei</taxon>
        <taxon>Neoteleostei</taxon>
        <taxon>Acanthomorphata</taxon>
        <taxon>Gobiaria</taxon>
        <taxon>Gobiiformes</taxon>
        <taxon>Gobioidei</taxon>
        <taxon>Gobiidae</taxon>
        <taxon>Gobiinae</taxon>
        <taxon>Knipowitschia</taxon>
    </lineage>
</organism>
<comment type="similarity">
    <text evidence="2 12">Belongs to the CTL (choline transporter-like) family.</text>
</comment>
<dbReference type="PANTHER" id="PTHR12385:SF42">
    <property type="entry name" value="CHOLINE TRANSPORTER-LIKE PROTEIN 5"/>
    <property type="match status" value="1"/>
</dbReference>
<evidence type="ECO:0000256" key="3">
    <source>
        <dbReference type="ARBA" id="ARBA00022448"/>
    </source>
</evidence>
<evidence type="ECO:0000256" key="8">
    <source>
        <dbReference type="ARBA" id="ARBA00023136"/>
    </source>
</evidence>
<evidence type="ECO:0000256" key="5">
    <source>
        <dbReference type="ARBA" id="ARBA00022475"/>
    </source>
</evidence>
<keyword evidence="7 12" id="KW-1133">Transmembrane helix</keyword>
<keyword evidence="3" id="KW-0813">Transport</keyword>
<evidence type="ECO:0000256" key="9">
    <source>
        <dbReference type="ARBA" id="ARBA00023180"/>
    </source>
</evidence>
<evidence type="ECO:0000256" key="10">
    <source>
        <dbReference type="ARBA" id="ARBA00035093"/>
    </source>
</evidence>
<keyword evidence="5" id="KW-1003">Cell membrane</keyword>
<evidence type="ECO:0000256" key="11">
    <source>
        <dbReference type="ARBA" id="ARBA00037726"/>
    </source>
</evidence>
<dbReference type="GO" id="GO:0005886">
    <property type="term" value="C:plasma membrane"/>
    <property type="evidence" value="ECO:0007669"/>
    <property type="project" value="UniProtKB-SubCell"/>
</dbReference>
<dbReference type="EMBL" id="OZ035824">
    <property type="protein sequence ID" value="CAL1593805.1"/>
    <property type="molecule type" value="Genomic_DNA"/>
</dbReference>
<proteinExistence type="inferred from homology"/>
<gene>
    <name evidence="13" type="ORF">KC01_LOCUS22825</name>
</gene>
<feature type="transmembrane region" description="Helical" evidence="12">
    <location>
        <begin position="316"/>
        <end position="337"/>
    </location>
</feature>
<name>A0AAV2L0P5_KNICA</name>
<keyword evidence="9" id="KW-0325">Glycoprotein</keyword>
<dbReference type="GO" id="GO:0015297">
    <property type="term" value="F:antiporter activity"/>
    <property type="evidence" value="ECO:0007669"/>
    <property type="project" value="UniProtKB-KW"/>
</dbReference>
<evidence type="ECO:0000256" key="7">
    <source>
        <dbReference type="ARBA" id="ARBA00022989"/>
    </source>
</evidence>
<accession>A0AAV2L0P5</accession>
<feature type="transmembrane region" description="Helical" evidence="12">
    <location>
        <begin position="34"/>
        <end position="57"/>
    </location>
</feature>
<evidence type="ECO:0000256" key="2">
    <source>
        <dbReference type="ARBA" id="ARBA00007168"/>
    </source>
</evidence>
<dbReference type="PANTHER" id="PTHR12385">
    <property type="entry name" value="CHOLINE TRANSPORTER-LIKE (SLC FAMILY 44)"/>
    <property type="match status" value="1"/>
</dbReference>
<dbReference type="InterPro" id="IPR007603">
    <property type="entry name" value="Choline_transptr-like"/>
</dbReference>
<keyword evidence="6 12" id="KW-0812">Transmembrane</keyword>
<sequence>MAKDTDSPASYYGEPRKFDPNFRGPIRNRSCTDVACCFIFIIVIIGYIALGTVAWSLGDPRKVVYPTDSRGQFCGQKGSPNANKTILFYFNILKCANPAVLINLQCPTIQLCVSKCPDRFARFLDSQSGANWEYYKQFCKPDFVLGSKPSSQVLRDEDCPSMIVPSIPFIQRCFPEFNSKNGIVTVANQTVFRDGRNIQRNISDLQDAAMGINHILNAKQVVTKIIEDYANTWHMILIGLAITMVLSLLFILLLRYIAGVLLWVIIFAVVGSIGYGIWHCYWEYSTLTTKQGSDLTLSELGFQQDFSVYLDLSETWLIFLCLLAVIEGIVVIVLIFLRKRICMAIALLKEGSRAIGHIMSTLFYPLVTIVLITICIAYWAVTAVFLASSGEAIYKVSSPDGTCMYDNNTCNPTKFSESNISKACPGSQCNFAFYGGESFYHKYILVFQFSNLFAFLWMVNFTIALGQCTLAGAFASYYWALKKPDDIPRCPLLSSFSRAIRFHTGSLAFGSLILASVQFIRIVLEYLDHKLKGAQNKFAKFLLTCLKCCFWCLERFIKFLNRNAYIMIAIYGKNFCTSAKEAFFLLMRNIVRVAVLDKVTDFLLFLGKLLISGGVGAFAFFTFSHKIPFLAQYVPVLNYIWVPLVTIVIGSYIVAQGFFNVYSMCVDTLFLCFCEDLERNDGSLSRPYFISPNLHKILRKVEAVYDQETNDGTPERPYYMNRTLRRIFNKKNQVPEKRPRTGD</sequence>
<comment type="function">
    <text evidence="11">Choline/H+ antiporter.</text>
</comment>
<evidence type="ECO:0000256" key="1">
    <source>
        <dbReference type="ARBA" id="ARBA00004651"/>
    </source>
</evidence>
<feature type="transmembrane region" description="Helical" evidence="12">
    <location>
        <begin position="502"/>
        <end position="524"/>
    </location>
</feature>
<evidence type="ECO:0000256" key="12">
    <source>
        <dbReference type="RuleBase" id="RU368066"/>
    </source>
</evidence>
<comment type="function">
    <text evidence="12">Choline transporter.</text>
</comment>
<keyword evidence="4" id="KW-0050">Antiport</keyword>
<protein>
    <recommendedName>
        <fullName evidence="12">Choline transporter-like protein</fullName>
    </recommendedName>
</protein>
<evidence type="ECO:0000256" key="4">
    <source>
        <dbReference type="ARBA" id="ARBA00022449"/>
    </source>
</evidence>
<evidence type="ECO:0000256" key="6">
    <source>
        <dbReference type="ARBA" id="ARBA00022692"/>
    </source>
</evidence>
<feature type="transmembrane region" description="Helical" evidence="12">
    <location>
        <begin position="233"/>
        <end position="253"/>
    </location>
</feature>
<comment type="catalytic activity">
    <reaction evidence="10">
        <text>choline(out) + n H(+)(in) = choline(in) + n H(+)(out)</text>
        <dbReference type="Rhea" id="RHEA:75463"/>
        <dbReference type="ChEBI" id="CHEBI:15354"/>
        <dbReference type="ChEBI" id="CHEBI:15378"/>
    </reaction>
</comment>
<feature type="transmembrane region" description="Helical" evidence="12">
    <location>
        <begin position="455"/>
        <end position="481"/>
    </location>
</feature>
<evidence type="ECO:0000313" key="13">
    <source>
        <dbReference type="EMBL" id="CAL1593805.1"/>
    </source>
</evidence>
<keyword evidence="14" id="KW-1185">Reference proteome</keyword>
<feature type="transmembrane region" description="Helical" evidence="12">
    <location>
        <begin position="602"/>
        <end position="624"/>
    </location>
</feature>
<dbReference type="AlphaFoldDB" id="A0AAV2L0P5"/>
<feature type="transmembrane region" description="Helical" evidence="12">
    <location>
        <begin position="636"/>
        <end position="655"/>
    </location>
</feature>
<dbReference type="Proteomes" id="UP001497482">
    <property type="component" value="Chromosome 2"/>
</dbReference>
<keyword evidence="8 12" id="KW-0472">Membrane</keyword>